<gene>
    <name evidence="1" type="ORF">EYF80_020311</name>
</gene>
<evidence type="ECO:0000313" key="2">
    <source>
        <dbReference type="Proteomes" id="UP000314294"/>
    </source>
</evidence>
<sequence length="113" mass="12333">MTHLRLLVACSSCEALDKLSRLRLSVAMAYGVSVASSALSSLVFSASSDSVLASSCWMCCCSSDFQEWISCSLSPSRRVPSAWVFKVAVSASRYRALDSRWMLRASWPSVPAR</sequence>
<keyword evidence="2" id="KW-1185">Reference proteome</keyword>
<proteinExistence type="predicted"/>
<accession>A0A4Z2HUV5</accession>
<evidence type="ECO:0000313" key="1">
    <source>
        <dbReference type="EMBL" id="TNN69477.1"/>
    </source>
</evidence>
<dbReference type="EMBL" id="SRLO01000175">
    <property type="protein sequence ID" value="TNN69477.1"/>
    <property type="molecule type" value="Genomic_DNA"/>
</dbReference>
<comment type="caution">
    <text evidence="1">The sequence shown here is derived from an EMBL/GenBank/DDBJ whole genome shotgun (WGS) entry which is preliminary data.</text>
</comment>
<organism evidence="1 2">
    <name type="scientific">Liparis tanakae</name>
    <name type="common">Tanaka's snailfish</name>
    <dbReference type="NCBI Taxonomy" id="230148"/>
    <lineage>
        <taxon>Eukaryota</taxon>
        <taxon>Metazoa</taxon>
        <taxon>Chordata</taxon>
        <taxon>Craniata</taxon>
        <taxon>Vertebrata</taxon>
        <taxon>Euteleostomi</taxon>
        <taxon>Actinopterygii</taxon>
        <taxon>Neopterygii</taxon>
        <taxon>Teleostei</taxon>
        <taxon>Neoteleostei</taxon>
        <taxon>Acanthomorphata</taxon>
        <taxon>Eupercaria</taxon>
        <taxon>Perciformes</taxon>
        <taxon>Cottioidei</taxon>
        <taxon>Cottales</taxon>
        <taxon>Liparidae</taxon>
        <taxon>Liparis</taxon>
    </lineage>
</organism>
<dbReference type="AlphaFoldDB" id="A0A4Z2HUV5"/>
<reference evidence="1 2" key="1">
    <citation type="submission" date="2019-03" db="EMBL/GenBank/DDBJ databases">
        <title>First draft genome of Liparis tanakae, snailfish: a comprehensive survey of snailfish specific genes.</title>
        <authorList>
            <person name="Kim W."/>
            <person name="Song I."/>
            <person name="Jeong J.-H."/>
            <person name="Kim D."/>
            <person name="Kim S."/>
            <person name="Ryu S."/>
            <person name="Song J.Y."/>
            <person name="Lee S.K."/>
        </authorList>
    </citation>
    <scope>NUCLEOTIDE SEQUENCE [LARGE SCALE GENOMIC DNA]</scope>
    <source>
        <tissue evidence="1">Muscle</tissue>
    </source>
</reference>
<name>A0A4Z2HUV5_9TELE</name>
<protein>
    <submittedName>
        <fullName evidence="1">Uncharacterized protein</fullName>
    </submittedName>
</protein>
<dbReference type="Proteomes" id="UP000314294">
    <property type="component" value="Unassembled WGS sequence"/>
</dbReference>